<protein>
    <submittedName>
        <fullName evidence="1">Uncharacterized protein</fullName>
    </submittedName>
</protein>
<dbReference type="Proteomes" id="UP000516384">
    <property type="component" value="Chromosome"/>
</dbReference>
<evidence type="ECO:0000313" key="2">
    <source>
        <dbReference type="Proteomes" id="UP000516384"/>
    </source>
</evidence>
<gene>
    <name evidence="1" type="ORF">IAQ67_15640</name>
</gene>
<dbReference type="AlphaFoldDB" id="A0A7H0Y2M1"/>
<accession>A0A7H0Y2M1</accession>
<name>A0A7H0Y2M1_9BACL</name>
<sequence>MEYPRECNLQVVLESVPEIIEWYKKILQGGLKNNLSIVVIRDEKLKLTNDYYTEVIKLTEGLEDVKSDIQSYIQRNPADIS</sequence>
<evidence type="ECO:0000313" key="1">
    <source>
        <dbReference type="EMBL" id="QNR65329.1"/>
    </source>
</evidence>
<dbReference type="EMBL" id="CP061172">
    <property type="protein sequence ID" value="QNR65329.1"/>
    <property type="molecule type" value="Genomic_DNA"/>
</dbReference>
<proteinExistence type="predicted"/>
<dbReference type="RefSeq" id="WP_190297233.1">
    <property type="nucleotide sequence ID" value="NZ_CP061172.1"/>
</dbReference>
<organism evidence="1 2">
    <name type="scientific">Paenibacillus peoriae</name>
    <dbReference type="NCBI Taxonomy" id="59893"/>
    <lineage>
        <taxon>Bacteria</taxon>
        <taxon>Bacillati</taxon>
        <taxon>Bacillota</taxon>
        <taxon>Bacilli</taxon>
        <taxon>Bacillales</taxon>
        <taxon>Paenibacillaceae</taxon>
        <taxon>Paenibacillus</taxon>
    </lineage>
</organism>
<reference evidence="1 2" key="1">
    <citation type="submission" date="2020-09" db="EMBL/GenBank/DDBJ databases">
        <title>Characterization of Paenibacillus peoriae strain ZF390 with broad-spectrum antimicrobial activity as a potential biocontrol agent.</title>
        <authorList>
            <person name="Li L."/>
            <person name="Zhao Y."/>
            <person name="Li B."/>
            <person name="Xie X."/>
        </authorList>
    </citation>
    <scope>NUCLEOTIDE SEQUENCE [LARGE SCALE GENOMIC DNA]</scope>
    <source>
        <strain evidence="1 2">ZF390</strain>
    </source>
</reference>